<comment type="similarity">
    <text evidence="2 9">Belongs to the ABC-2 integral membrane protein family.</text>
</comment>
<keyword evidence="3 9" id="KW-0813">Transport</keyword>
<organism evidence="12 13">
    <name type="scientific">Oerskovia jenensis</name>
    <dbReference type="NCBI Taxonomy" id="162169"/>
    <lineage>
        <taxon>Bacteria</taxon>
        <taxon>Bacillati</taxon>
        <taxon>Actinomycetota</taxon>
        <taxon>Actinomycetes</taxon>
        <taxon>Micrococcales</taxon>
        <taxon>Cellulomonadaceae</taxon>
        <taxon>Oerskovia</taxon>
    </lineage>
</organism>
<dbReference type="RefSeq" id="WP_205307887.1">
    <property type="nucleotide sequence ID" value="NZ_BAAAVF010000007.1"/>
</dbReference>
<feature type="transmembrane region" description="Helical" evidence="9">
    <location>
        <begin position="112"/>
        <end position="138"/>
    </location>
</feature>
<feature type="transmembrane region" description="Helical" evidence="9">
    <location>
        <begin position="159"/>
        <end position="180"/>
    </location>
</feature>
<evidence type="ECO:0000256" key="8">
    <source>
        <dbReference type="ARBA" id="ARBA00023136"/>
    </source>
</evidence>
<keyword evidence="13" id="KW-1185">Reference proteome</keyword>
<evidence type="ECO:0000313" key="12">
    <source>
        <dbReference type="EMBL" id="MBM7480060.1"/>
    </source>
</evidence>
<dbReference type="InterPro" id="IPR047817">
    <property type="entry name" value="ABC2_TM_bact-type"/>
</dbReference>
<evidence type="ECO:0000256" key="6">
    <source>
        <dbReference type="ARBA" id="ARBA00022692"/>
    </source>
</evidence>
<keyword evidence="7 9" id="KW-1133">Transmembrane helix</keyword>
<evidence type="ECO:0000256" key="3">
    <source>
        <dbReference type="ARBA" id="ARBA00022448"/>
    </source>
</evidence>
<feature type="transmembrane region" description="Helical" evidence="9">
    <location>
        <begin position="223"/>
        <end position="242"/>
    </location>
</feature>
<feature type="transmembrane region" description="Helical" evidence="9">
    <location>
        <begin position="77"/>
        <end position="100"/>
    </location>
</feature>
<keyword evidence="8 9" id="KW-0472">Membrane</keyword>
<evidence type="ECO:0000256" key="1">
    <source>
        <dbReference type="ARBA" id="ARBA00004429"/>
    </source>
</evidence>
<evidence type="ECO:0000256" key="5">
    <source>
        <dbReference type="ARBA" id="ARBA00022519"/>
    </source>
</evidence>
<gene>
    <name evidence="12" type="ORF">JOD49_002980</name>
</gene>
<accession>A0ABS2LI25</accession>
<feature type="domain" description="ABC transmembrane type-2" evidence="11">
    <location>
        <begin position="79"/>
        <end position="303"/>
    </location>
</feature>
<dbReference type="Proteomes" id="UP000698059">
    <property type="component" value="Unassembled WGS sequence"/>
</dbReference>
<name>A0ABS2LI25_9CELL</name>
<dbReference type="PANTHER" id="PTHR30413">
    <property type="entry name" value="INNER MEMBRANE TRANSPORT PERMEASE"/>
    <property type="match status" value="1"/>
</dbReference>
<evidence type="ECO:0000256" key="10">
    <source>
        <dbReference type="SAM" id="MobiDB-lite"/>
    </source>
</evidence>
<sequence>MSAGPGTDHAVHALPAVDQPSGPPDGTGARVEIVAAGRLARVGSRPPLGRYLSSLWDRRHFLWADARAKVTSGTRETVLGAAWLVLKPVLDGLAYFLLFGLLMSSSRGIPNFLGYLIVGVFLFSFTTQCVTSGAASILNGRNLVRAFSFPRAALPIAVVLREALAMIPTLVAMVALILVLPPVENLTWRVALTPAVLVLQGVFCTGLALLLARITAGFPDMKLIIGLSMRFWLYGSAVFFSFEKLVEHPGLVTVLQANPMFMVLDMVRDCLLYGVTPAGGTWLALSAWAFGTLVVGLLVFWQAEESYGRA</sequence>
<protein>
    <recommendedName>
        <fullName evidence="9">Transport permease protein</fullName>
    </recommendedName>
</protein>
<feature type="transmembrane region" description="Helical" evidence="9">
    <location>
        <begin position="186"/>
        <end position="211"/>
    </location>
</feature>
<feature type="transmembrane region" description="Helical" evidence="9">
    <location>
        <begin position="282"/>
        <end position="301"/>
    </location>
</feature>
<evidence type="ECO:0000313" key="13">
    <source>
        <dbReference type="Proteomes" id="UP000698059"/>
    </source>
</evidence>
<evidence type="ECO:0000256" key="7">
    <source>
        <dbReference type="ARBA" id="ARBA00022989"/>
    </source>
</evidence>
<evidence type="ECO:0000256" key="9">
    <source>
        <dbReference type="RuleBase" id="RU361157"/>
    </source>
</evidence>
<evidence type="ECO:0000259" key="11">
    <source>
        <dbReference type="PROSITE" id="PS51012"/>
    </source>
</evidence>
<reference evidence="12 13" key="1">
    <citation type="submission" date="2021-01" db="EMBL/GenBank/DDBJ databases">
        <title>Sequencing the genomes of 1000 actinobacteria strains.</title>
        <authorList>
            <person name="Klenk H.-P."/>
        </authorList>
    </citation>
    <scope>NUCLEOTIDE SEQUENCE [LARGE SCALE GENOMIC DNA]</scope>
    <source>
        <strain evidence="12 13">DSM 46000</strain>
    </source>
</reference>
<evidence type="ECO:0000256" key="4">
    <source>
        <dbReference type="ARBA" id="ARBA00022475"/>
    </source>
</evidence>
<keyword evidence="6 9" id="KW-0812">Transmembrane</keyword>
<comment type="caution">
    <text evidence="12">The sequence shown here is derived from an EMBL/GenBank/DDBJ whole genome shotgun (WGS) entry which is preliminary data.</text>
</comment>
<keyword evidence="4 9" id="KW-1003">Cell membrane</keyword>
<dbReference type="PANTHER" id="PTHR30413:SF8">
    <property type="entry name" value="TRANSPORT PERMEASE PROTEIN"/>
    <property type="match status" value="1"/>
</dbReference>
<dbReference type="InterPro" id="IPR013525">
    <property type="entry name" value="ABC2_TM"/>
</dbReference>
<comment type="subcellular location">
    <subcellularLocation>
        <location evidence="1">Cell inner membrane</location>
        <topology evidence="1">Multi-pass membrane protein</topology>
    </subcellularLocation>
    <subcellularLocation>
        <location evidence="9">Cell membrane</location>
        <topology evidence="9">Multi-pass membrane protein</topology>
    </subcellularLocation>
</comment>
<dbReference type="PROSITE" id="PS51012">
    <property type="entry name" value="ABC_TM2"/>
    <property type="match status" value="1"/>
</dbReference>
<dbReference type="EMBL" id="JAFBBO010000001">
    <property type="protein sequence ID" value="MBM7480060.1"/>
    <property type="molecule type" value="Genomic_DNA"/>
</dbReference>
<dbReference type="Pfam" id="PF01061">
    <property type="entry name" value="ABC2_membrane"/>
    <property type="match status" value="1"/>
</dbReference>
<proteinExistence type="inferred from homology"/>
<evidence type="ECO:0000256" key="2">
    <source>
        <dbReference type="ARBA" id="ARBA00007783"/>
    </source>
</evidence>
<feature type="region of interest" description="Disordered" evidence="10">
    <location>
        <begin position="1"/>
        <end position="27"/>
    </location>
</feature>
<keyword evidence="5" id="KW-0997">Cell inner membrane</keyword>